<evidence type="ECO:0000313" key="4">
    <source>
        <dbReference type="Proteomes" id="UP000645828"/>
    </source>
</evidence>
<keyword evidence="4" id="KW-1185">Reference proteome</keyword>
<reference evidence="3" key="1">
    <citation type="submission" date="2020-12" db="EMBL/GenBank/DDBJ databases">
        <authorList>
            <consortium name="Molecular Ecology Group"/>
        </authorList>
    </citation>
    <scope>NUCLEOTIDE SEQUENCE</scope>
    <source>
        <strain evidence="3">TBG_1078</strain>
    </source>
</reference>
<evidence type="ECO:0000256" key="2">
    <source>
        <dbReference type="SAM" id="Phobius"/>
    </source>
</evidence>
<feature type="region of interest" description="Disordered" evidence="1">
    <location>
        <begin position="1"/>
        <end position="93"/>
    </location>
</feature>
<evidence type="ECO:0000313" key="3">
    <source>
        <dbReference type="EMBL" id="CAD7668101.1"/>
    </source>
</evidence>
<evidence type="ECO:0000256" key="1">
    <source>
        <dbReference type="SAM" id="MobiDB-lite"/>
    </source>
</evidence>
<comment type="caution">
    <text evidence="3">The sequence shown here is derived from an EMBL/GenBank/DDBJ whole genome shotgun (WGS) entry which is preliminary data.</text>
</comment>
<name>A0A811XXC6_NYCPR</name>
<keyword evidence="2" id="KW-0472">Membrane</keyword>
<feature type="compositionally biased region" description="Low complexity" evidence="1">
    <location>
        <begin position="64"/>
        <end position="88"/>
    </location>
</feature>
<proteinExistence type="predicted"/>
<protein>
    <submittedName>
        <fullName evidence="3">(raccoon dog) hypothetical protein</fullName>
    </submittedName>
</protein>
<sequence length="171" mass="17645">MERASERASAGDTGRRDSSASAGCGCGGEGPLRPGAPPGGARRAAPAGRQEARPPPPPPPPPQSWLLAAAAVSAPPSAEAAAPGPSGSQTCGDCTRHCGRREQAGAGGSRPSLRPRNTLLQGPLILTGSGLLLLLFFFFFLGSGLLTGFPMQPLQFYKENGWELSLWLPLY</sequence>
<dbReference type="AlphaFoldDB" id="A0A811XXC6"/>
<organism evidence="3 4">
    <name type="scientific">Nyctereutes procyonoides</name>
    <name type="common">Raccoon dog</name>
    <name type="synonym">Canis procyonoides</name>
    <dbReference type="NCBI Taxonomy" id="34880"/>
    <lineage>
        <taxon>Eukaryota</taxon>
        <taxon>Metazoa</taxon>
        <taxon>Chordata</taxon>
        <taxon>Craniata</taxon>
        <taxon>Vertebrata</taxon>
        <taxon>Euteleostomi</taxon>
        <taxon>Mammalia</taxon>
        <taxon>Eutheria</taxon>
        <taxon>Laurasiatheria</taxon>
        <taxon>Carnivora</taxon>
        <taxon>Caniformia</taxon>
        <taxon>Canidae</taxon>
        <taxon>Nyctereutes</taxon>
    </lineage>
</organism>
<accession>A0A811XXC6</accession>
<feature type="compositionally biased region" description="Low complexity" evidence="1">
    <location>
        <begin position="39"/>
        <end position="49"/>
    </location>
</feature>
<keyword evidence="2" id="KW-0812">Transmembrane</keyword>
<feature type="transmembrane region" description="Helical" evidence="2">
    <location>
        <begin position="124"/>
        <end position="146"/>
    </location>
</feature>
<feature type="compositionally biased region" description="Pro residues" evidence="1">
    <location>
        <begin position="53"/>
        <end position="63"/>
    </location>
</feature>
<dbReference type="Proteomes" id="UP000645828">
    <property type="component" value="Unassembled WGS sequence"/>
</dbReference>
<gene>
    <name evidence="3" type="ORF">NYPRO_LOCUS1366</name>
</gene>
<dbReference type="EMBL" id="CAJHUB010000649">
    <property type="protein sequence ID" value="CAD7668101.1"/>
    <property type="molecule type" value="Genomic_DNA"/>
</dbReference>
<keyword evidence="2" id="KW-1133">Transmembrane helix</keyword>